<evidence type="ECO:0000313" key="1">
    <source>
        <dbReference type="EMBL" id="KAL0116217.1"/>
    </source>
</evidence>
<name>A0AAW2FQT3_9HYME</name>
<comment type="caution">
    <text evidence="1">The sequence shown here is derived from an EMBL/GenBank/DDBJ whole genome shotgun (WGS) entry which is preliminary data.</text>
</comment>
<dbReference type="Proteomes" id="UP001430953">
    <property type="component" value="Unassembled WGS sequence"/>
</dbReference>
<dbReference type="EMBL" id="JADYXP020000010">
    <property type="protein sequence ID" value="KAL0116217.1"/>
    <property type="molecule type" value="Genomic_DNA"/>
</dbReference>
<protein>
    <submittedName>
        <fullName evidence="1">Uncharacterized protein</fullName>
    </submittedName>
</protein>
<accession>A0AAW2FQT3</accession>
<proteinExistence type="predicted"/>
<organism evidence="1 2">
    <name type="scientific">Cardiocondyla obscurior</name>
    <dbReference type="NCBI Taxonomy" id="286306"/>
    <lineage>
        <taxon>Eukaryota</taxon>
        <taxon>Metazoa</taxon>
        <taxon>Ecdysozoa</taxon>
        <taxon>Arthropoda</taxon>
        <taxon>Hexapoda</taxon>
        <taxon>Insecta</taxon>
        <taxon>Pterygota</taxon>
        <taxon>Neoptera</taxon>
        <taxon>Endopterygota</taxon>
        <taxon>Hymenoptera</taxon>
        <taxon>Apocrita</taxon>
        <taxon>Aculeata</taxon>
        <taxon>Formicoidea</taxon>
        <taxon>Formicidae</taxon>
        <taxon>Myrmicinae</taxon>
        <taxon>Cardiocondyla</taxon>
    </lineage>
</organism>
<sequence>MKLSFHTGSSTSSCTYGSSVGSSFSFQNFLCLSVARSFRASQISIFILPENMVNILTTTTGGKSRPRDFTLHLLALKPSPCLFFSFLAVSLPPPPPPPPPSPPPSSSSPLCRVLSYAYATTSASTSLSSFPPLPPP</sequence>
<dbReference type="AlphaFoldDB" id="A0AAW2FQT3"/>
<reference evidence="1 2" key="1">
    <citation type="submission" date="2023-03" db="EMBL/GenBank/DDBJ databases">
        <title>High recombination rates correlate with genetic variation in Cardiocondyla obscurior ants.</title>
        <authorList>
            <person name="Errbii M."/>
        </authorList>
    </citation>
    <scope>NUCLEOTIDE SEQUENCE [LARGE SCALE GENOMIC DNA]</scope>
    <source>
        <strain evidence="1">Alpha-2009</strain>
        <tissue evidence="1">Whole body</tissue>
    </source>
</reference>
<gene>
    <name evidence="1" type="ORF">PUN28_011215</name>
</gene>
<keyword evidence="2" id="KW-1185">Reference proteome</keyword>
<evidence type="ECO:0000313" key="2">
    <source>
        <dbReference type="Proteomes" id="UP001430953"/>
    </source>
</evidence>